<proteinExistence type="predicted"/>
<dbReference type="SUPFAM" id="SSF52540">
    <property type="entry name" value="P-loop containing nucleoside triphosphate hydrolases"/>
    <property type="match status" value="1"/>
</dbReference>
<dbReference type="Proteomes" id="UP000253153">
    <property type="component" value="Unassembled WGS sequence"/>
</dbReference>
<comment type="caution">
    <text evidence="4">The sequence shown here is derived from an EMBL/GenBank/DDBJ whole genome shotgun (WGS) entry which is preliminary data.</text>
</comment>
<dbReference type="Pfam" id="PF00350">
    <property type="entry name" value="Dynamin_N"/>
    <property type="match status" value="1"/>
</dbReference>
<feature type="domain" description="Dynamin N-terminal" evidence="2">
    <location>
        <begin position="231"/>
        <end position="470"/>
    </location>
</feature>
<sequence>MTNEAPKPPTNLFQGLSLGDSPQQRSSPQRKIAPLKKSRYTSPKADTPSSGNIFPVGTGSQTPAGSTGQVESITFFAPGPVLPRTKPEPQATQLQAPIAFFTTPPPQATRPKVEDPTAAPLSSLLSRSTPNSTPRSPPVFSSTPQSDFVASPTPEPPALATPYNAAAEAAPPHPLFSATFQNALKQGPEIAQEAARAIQTLRTSVEDSKLVRLLAEAMALRRFRGTDTRTIAVLGDSGEGKSSLINSLLHFPGVAQTSDIGSACTSVVTEYRQKRHKDTAPITIEVEYLSASEIRDLIKELLWSYRQLFLPSVESEETSEQDYNRFMRESEQAWSALSAAFKHKRQFTQKFAQDMSDGALERITDQLVQWAGEIEWPTGGGDGLWTSTAQTADECVEKTKLFMQDRFWPFTKIIRVYLDSPVLKTGVVLADLPGLQDTNLARVRATQDFLIKCDTIMIVAKISRAITDQSLKSSLFYVLSRHMPMEWEHSGTQRLNVAVVCTKSEEINLRNARTEFCGPNKTISTETMTKLDNEIETAKSSGDRDRKKAAKKQQELLLVQARNDHVKRNLQSVYSSEMHGRSLDVFCVSNKWYEKYCPKGNTKFVEASGVPDVRRFCHTVTADAQLSEAKHFLKSRLSAMLNTFNLWADSSLQKQEREKLDESIRTKVKGLIDEVPKLVDTFEEDFTTCFQEQIMVFFGRRGEHWDDAASKEGREWTSWHWTQYNAWCLNNGDHQTMKRGHENWNSKIIWKMRMELECQWDLVEEEVPDAFGQRFEAVKKHLESLKSSLCDSLPQRLADPIVQSVTVQIGNIEYWMSREQRKFQNEVRAIRRYASETNYNSYILQDMVPIYRSAASQNGSGKAARQRSIVQGHIDQGVIFPKMGIAMSESMNKLIQTTSQTLKSKLPGILATISADLDILFQRSLVARDETRDSKIRDFATEVKRLRERHEQLLQAV</sequence>
<feature type="compositionally biased region" description="Polar residues" evidence="1">
    <location>
        <begin position="20"/>
        <end position="29"/>
    </location>
</feature>
<dbReference type="AlphaFoldDB" id="A0A366SBX9"/>
<name>A0A366SBX9_9HYPO</name>
<feature type="compositionally biased region" description="Polar residues" evidence="1">
    <location>
        <begin position="139"/>
        <end position="148"/>
    </location>
</feature>
<dbReference type="CDD" id="cd00882">
    <property type="entry name" value="Ras_like_GTPase"/>
    <property type="match status" value="1"/>
</dbReference>
<dbReference type="RefSeq" id="XP_031021053.1">
    <property type="nucleotide sequence ID" value="XM_031154907.1"/>
</dbReference>
<feature type="compositionally biased region" description="Polar residues" evidence="1">
    <location>
        <begin position="47"/>
        <end position="72"/>
    </location>
</feature>
<organism evidence="4 5">
    <name type="scientific">Fusarium coffeatum</name>
    <dbReference type="NCBI Taxonomy" id="231269"/>
    <lineage>
        <taxon>Eukaryota</taxon>
        <taxon>Fungi</taxon>
        <taxon>Dikarya</taxon>
        <taxon>Ascomycota</taxon>
        <taxon>Pezizomycotina</taxon>
        <taxon>Sordariomycetes</taxon>
        <taxon>Hypocreomycetidae</taxon>
        <taxon>Hypocreales</taxon>
        <taxon>Nectriaceae</taxon>
        <taxon>Fusarium</taxon>
        <taxon>Fusarium incarnatum-equiseti species complex</taxon>
    </lineage>
</organism>
<accession>A0A366SBX9</accession>
<dbReference type="Gene3D" id="3.40.50.300">
    <property type="entry name" value="P-loop containing nucleotide triphosphate hydrolases"/>
    <property type="match status" value="1"/>
</dbReference>
<protein>
    <recommendedName>
        <fullName evidence="6">G domain-containing protein</fullName>
    </recommendedName>
</protein>
<evidence type="ECO:0000313" key="4">
    <source>
        <dbReference type="EMBL" id="RBR26462.1"/>
    </source>
</evidence>
<dbReference type="InterPro" id="IPR056024">
    <property type="entry name" value="DUF7605"/>
</dbReference>
<dbReference type="InterPro" id="IPR027417">
    <property type="entry name" value="P-loop_NTPase"/>
</dbReference>
<gene>
    <name evidence="4" type="ORF">FIESC28_00756</name>
</gene>
<feature type="region of interest" description="Disordered" evidence="1">
    <location>
        <begin position="1"/>
        <end position="160"/>
    </location>
</feature>
<evidence type="ECO:0000256" key="1">
    <source>
        <dbReference type="SAM" id="MobiDB-lite"/>
    </source>
</evidence>
<dbReference type="PANTHER" id="PTHR36681:SF3">
    <property type="entry name" value="NUCLEAR GTPASE, GERMINAL CENTER-ASSOCIATED, TANDEM DUPLICATE 3"/>
    <property type="match status" value="1"/>
</dbReference>
<reference evidence="4 5" key="1">
    <citation type="submission" date="2018-06" db="EMBL/GenBank/DDBJ databases">
        <title>Fusarium incarnatum-equiseti species complex species 28.</title>
        <authorList>
            <person name="Gardiner D.M."/>
        </authorList>
    </citation>
    <scope>NUCLEOTIDE SEQUENCE [LARGE SCALE GENOMIC DNA]</scope>
    <source>
        <strain evidence="4 5">FIESC_28</strain>
    </source>
</reference>
<feature type="domain" description="DUF7605" evidence="3">
    <location>
        <begin position="701"/>
        <end position="880"/>
    </location>
</feature>
<dbReference type="PANTHER" id="PTHR36681">
    <property type="entry name" value="NUCLEAR GTPASE, GERMINAL CENTER-ASSOCIATED, TANDEM DUPLICATE 3"/>
    <property type="match status" value="1"/>
</dbReference>
<dbReference type="GeneID" id="41990203"/>
<evidence type="ECO:0008006" key="6">
    <source>
        <dbReference type="Google" id="ProtNLM"/>
    </source>
</evidence>
<dbReference type="InterPro" id="IPR045063">
    <property type="entry name" value="Dynamin_N"/>
</dbReference>
<dbReference type="OrthoDB" id="3598281at2759"/>
<evidence type="ECO:0000313" key="5">
    <source>
        <dbReference type="Proteomes" id="UP000253153"/>
    </source>
</evidence>
<evidence type="ECO:0000259" key="3">
    <source>
        <dbReference type="Pfam" id="PF24564"/>
    </source>
</evidence>
<dbReference type="Pfam" id="PF24564">
    <property type="entry name" value="DUF7605"/>
    <property type="match status" value="1"/>
</dbReference>
<evidence type="ECO:0000259" key="2">
    <source>
        <dbReference type="Pfam" id="PF00350"/>
    </source>
</evidence>
<dbReference type="EMBL" id="QKXC01000020">
    <property type="protein sequence ID" value="RBR26462.1"/>
    <property type="molecule type" value="Genomic_DNA"/>
</dbReference>
<keyword evidence="5" id="KW-1185">Reference proteome</keyword>